<evidence type="ECO:0000313" key="2">
    <source>
        <dbReference type="Proteomes" id="UP001165064"/>
    </source>
</evidence>
<organism evidence="1 2">
    <name type="scientific">Ambrosiozyma monospora</name>
    <name type="common">Yeast</name>
    <name type="synonym">Endomycopsis monosporus</name>
    <dbReference type="NCBI Taxonomy" id="43982"/>
    <lineage>
        <taxon>Eukaryota</taxon>
        <taxon>Fungi</taxon>
        <taxon>Dikarya</taxon>
        <taxon>Ascomycota</taxon>
        <taxon>Saccharomycotina</taxon>
        <taxon>Pichiomycetes</taxon>
        <taxon>Pichiales</taxon>
        <taxon>Pichiaceae</taxon>
        <taxon>Ambrosiozyma</taxon>
    </lineage>
</organism>
<proteinExistence type="predicted"/>
<accession>A0ACB5T823</accession>
<reference evidence="1" key="1">
    <citation type="submission" date="2023-04" db="EMBL/GenBank/DDBJ databases">
        <title>Ambrosiozyma monospora NBRC 10751.</title>
        <authorList>
            <person name="Ichikawa N."/>
            <person name="Sato H."/>
            <person name="Tonouchi N."/>
        </authorList>
    </citation>
    <scope>NUCLEOTIDE SEQUENCE</scope>
    <source>
        <strain evidence="1">NBRC 10751</strain>
    </source>
</reference>
<gene>
    <name evidence="1" type="ORF">Amon02_000593200</name>
</gene>
<evidence type="ECO:0000313" key="1">
    <source>
        <dbReference type="EMBL" id="GME83077.1"/>
    </source>
</evidence>
<name>A0ACB5T823_AMBMO</name>
<protein>
    <submittedName>
        <fullName evidence="1">Unnamed protein product</fullName>
    </submittedName>
</protein>
<dbReference type="EMBL" id="BSXS01004489">
    <property type="protein sequence ID" value="GME83077.1"/>
    <property type="molecule type" value="Genomic_DNA"/>
</dbReference>
<dbReference type="Proteomes" id="UP001165064">
    <property type="component" value="Unassembled WGS sequence"/>
</dbReference>
<keyword evidence="2" id="KW-1185">Reference proteome</keyword>
<comment type="caution">
    <text evidence="1">The sequence shown here is derived from an EMBL/GenBank/DDBJ whole genome shotgun (WGS) entry which is preliminary data.</text>
</comment>
<sequence>MTIQTPLTIPNTNNVQIPIIGFGSGTKWQWKKKQGARVYGQELNKFKDIVDEDLVEATITALKHGIVHLDTAEIYTTRKDIGEAIKRSGIARETLFVTDKYFAKATGADGKLRGPYESAKEALELTGLKYLDLFLLHGEDQNENYTVEKSWKELERLVDEGLVRAIGVSNHTVKRLQKINEIAKIKPSVNQIEFHPYLQNQSTGIIEYAKKNGILIEAYGPLTPIVRAKGGPLDPVLDSLAEKYGKTPGQILLKWVHQQGFVTVTTTSSEKRLDEVLDVVNFELDDEDVEKITKVGNSHFFRAFAIPPLPDYDEELKKERGLI</sequence>